<gene>
    <name evidence="2" type="ORF">ACFFLH_14750</name>
</gene>
<name>A0ABV5ZEG5_9GAMM</name>
<accession>A0ABV5ZEG5</accession>
<evidence type="ECO:0000313" key="3">
    <source>
        <dbReference type="Proteomes" id="UP001589628"/>
    </source>
</evidence>
<reference evidence="2 3" key="1">
    <citation type="submission" date="2024-09" db="EMBL/GenBank/DDBJ databases">
        <authorList>
            <person name="Sun Q."/>
            <person name="Mori K."/>
        </authorList>
    </citation>
    <scope>NUCLEOTIDE SEQUENCE [LARGE SCALE GENOMIC DNA]</scope>
    <source>
        <strain evidence="2 3">ATCC 51285</strain>
    </source>
</reference>
<dbReference type="Proteomes" id="UP001589628">
    <property type="component" value="Unassembled WGS sequence"/>
</dbReference>
<evidence type="ECO:0000313" key="2">
    <source>
        <dbReference type="EMBL" id="MFB9887673.1"/>
    </source>
</evidence>
<dbReference type="EMBL" id="JBHLZN010000005">
    <property type="protein sequence ID" value="MFB9887673.1"/>
    <property type="molecule type" value="Genomic_DNA"/>
</dbReference>
<keyword evidence="3" id="KW-1185">Reference proteome</keyword>
<proteinExistence type="predicted"/>
<comment type="caution">
    <text evidence="2">The sequence shown here is derived from an EMBL/GenBank/DDBJ whole genome shotgun (WGS) entry which is preliminary data.</text>
</comment>
<feature type="region of interest" description="Disordered" evidence="1">
    <location>
        <begin position="34"/>
        <end position="55"/>
    </location>
</feature>
<dbReference type="RefSeq" id="WP_155888952.1">
    <property type="nucleotide sequence ID" value="NZ_JAUESS010000008.1"/>
</dbReference>
<protein>
    <submittedName>
        <fullName evidence="2">Uncharacterized protein</fullName>
    </submittedName>
</protein>
<evidence type="ECO:0000256" key="1">
    <source>
        <dbReference type="SAM" id="MobiDB-lite"/>
    </source>
</evidence>
<sequence length="55" mass="6832">MAQVIEYSVFLARRRARERERRMEWMRARFARAMGMDPESRPPQRPSPRHHPFHR</sequence>
<organism evidence="2 3">
    <name type="scientific">Balneatrix alpica</name>
    <dbReference type="NCBI Taxonomy" id="75684"/>
    <lineage>
        <taxon>Bacteria</taxon>
        <taxon>Pseudomonadati</taxon>
        <taxon>Pseudomonadota</taxon>
        <taxon>Gammaproteobacteria</taxon>
        <taxon>Oceanospirillales</taxon>
        <taxon>Balneatrichaceae</taxon>
        <taxon>Balneatrix</taxon>
    </lineage>
</organism>